<reference evidence="2" key="1">
    <citation type="submission" date="2020-07" db="EMBL/GenBank/DDBJ databases">
        <authorList>
            <person name="Nieuwenhuis M."/>
            <person name="Van De Peppel L.J.J."/>
        </authorList>
    </citation>
    <scope>NUCLEOTIDE SEQUENCE</scope>
    <source>
        <strain evidence="2">AP01</strain>
        <tissue evidence="2">Mycelium</tissue>
    </source>
</reference>
<reference evidence="2" key="2">
    <citation type="submission" date="2021-10" db="EMBL/GenBank/DDBJ databases">
        <title>Phylogenomics reveals ancestral predisposition of the termite-cultivated fungus Termitomyces towards a domesticated lifestyle.</title>
        <authorList>
            <person name="Auxier B."/>
            <person name="Grum-Grzhimaylo A."/>
            <person name="Cardenas M.E."/>
            <person name="Lodge J.D."/>
            <person name="Laessoe T."/>
            <person name="Pedersen O."/>
            <person name="Smith M.E."/>
            <person name="Kuyper T.W."/>
            <person name="Franco-Molano E.A."/>
            <person name="Baroni T.J."/>
            <person name="Aanen D.K."/>
        </authorList>
    </citation>
    <scope>NUCLEOTIDE SEQUENCE</scope>
    <source>
        <strain evidence="2">AP01</strain>
        <tissue evidence="2">Mycelium</tissue>
    </source>
</reference>
<evidence type="ECO:0000313" key="2">
    <source>
        <dbReference type="EMBL" id="KAG5644433.1"/>
    </source>
</evidence>
<protein>
    <submittedName>
        <fullName evidence="2">Uncharacterized protein</fullName>
    </submittedName>
</protein>
<sequence length="230" mass="25497">MWGRAQSMDEDNSQNWAAAYDDQDQDSDMDEPHQDEEYPPSLPFFSTTLETQTPPGLYDSEHAPPESSGTLSPASQAAPVSSSSHVVNCMNTSALEVTLDPDFISYLLARASEVRWSTAVPLHQTAHNIFKIVAFSPVSPDSVVNMTMAGLSGAQRGIWDELALKVNQDLHAIYHSAHPVDDNLETTGKMKKDAWHPQLNFAFLAGHLPECLPTYQGVMEDLSLIRRWTR</sequence>
<feature type="region of interest" description="Disordered" evidence="1">
    <location>
        <begin position="1"/>
        <end position="77"/>
    </location>
</feature>
<comment type="caution">
    <text evidence="2">The sequence shown here is derived from an EMBL/GenBank/DDBJ whole genome shotgun (WGS) entry which is preliminary data.</text>
</comment>
<evidence type="ECO:0000256" key="1">
    <source>
        <dbReference type="SAM" id="MobiDB-lite"/>
    </source>
</evidence>
<dbReference type="Proteomes" id="UP000775547">
    <property type="component" value="Unassembled WGS sequence"/>
</dbReference>
<feature type="compositionally biased region" description="Polar residues" evidence="1">
    <location>
        <begin position="44"/>
        <end position="54"/>
    </location>
</feature>
<gene>
    <name evidence="2" type="ORF">DXG03_008528</name>
</gene>
<keyword evidence="3" id="KW-1185">Reference proteome</keyword>
<dbReference type="AlphaFoldDB" id="A0A9P7G933"/>
<name>A0A9P7G933_9AGAR</name>
<proteinExistence type="predicted"/>
<dbReference type="EMBL" id="JABCKV010000070">
    <property type="protein sequence ID" value="KAG5644433.1"/>
    <property type="molecule type" value="Genomic_DNA"/>
</dbReference>
<evidence type="ECO:0000313" key="3">
    <source>
        <dbReference type="Proteomes" id="UP000775547"/>
    </source>
</evidence>
<organism evidence="2 3">
    <name type="scientific">Asterophora parasitica</name>
    <dbReference type="NCBI Taxonomy" id="117018"/>
    <lineage>
        <taxon>Eukaryota</taxon>
        <taxon>Fungi</taxon>
        <taxon>Dikarya</taxon>
        <taxon>Basidiomycota</taxon>
        <taxon>Agaricomycotina</taxon>
        <taxon>Agaricomycetes</taxon>
        <taxon>Agaricomycetidae</taxon>
        <taxon>Agaricales</taxon>
        <taxon>Tricholomatineae</taxon>
        <taxon>Lyophyllaceae</taxon>
        <taxon>Asterophora</taxon>
    </lineage>
</organism>
<accession>A0A9P7G933</accession>